<reference evidence="2 3" key="1">
    <citation type="submission" date="2022-01" db="EMBL/GenBank/DDBJ databases">
        <authorList>
            <person name="Xiong W."/>
            <person name="Schranz E."/>
        </authorList>
    </citation>
    <scope>NUCLEOTIDE SEQUENCE [LARGE SCALE GENOMIC DNA]</scope>
</reference>
<evidence type="ECO:0000313" key="3">
    <source>
        <dbReference type="Proteomes" id="UP001157418"/>
    </source>
</evidence>
<dbReference type="EMBL" id="CAKMRJ010003334">
    <property type="protein sequence ID" value="CAH1432985.1"/>
    <property type="molecule type" value="Genomic_DNA"/>
</dbReference>
<proteinExistence type="inferred from homology"/>
<dbReference type="GO" id="GO:0043328">
    <property type="term" value="P:protein transport to vacuole involved in ubiquitin-dependent protein catabolic process via the multivesicular body sorting pathway"/>
    <property type="evidence" value="ECO:0007669"/>
    <property type="project" value="InterPro"/>
</dbReference>
<evidence type="ECO:0008006" key="4">
    <source>
        <dbReference type="Google" id="ProtNLM"/>
    </source>
</evidence>
<sequence>MLNKPSPLCLVPLPPLSLLILQGKTSPPPEVSSHRPHLLSSEKVLDDMVMMVEDVLTDEQNRTKVVRLIGAWGESEDLTYLPVFCQTHLEECDDLSKRPTVPVELGILNLLEKCLQVFPRQLLKDRILPHPSNSIIRIIININHTFFCFLY</sequence>
<dbReference type="PANTHER" id="PTHR46646">
    <property type="entry name" value="TOM1-LIKE PROTEIN 1"/>
    <property type="match status" value="1"/>
</dbReference>
<evidence type="ECO:0000313" key="2">
    <source>
        <dbReference type="EMBL" id="CAH1432985.1"/>
    </source>
</evidence>
<dbReference type="GO" id="GO:0043130">
    <property type="term" value="F:ubiquitin binding"/>
    <property type="evidence" value="ECO:0007669"/>
    <property type="project" value="InterPro"/>
</dbReference>
<dbReference type="Proteomes" id="UP001157418">
    <property type="component" value="Unassembled WGS sequence"/>
</dbReference>
<keyword evidence="3" id="KW-1185">Reference proteome</keyword>
<accession>A0AAU9N1H8</accession>
<dbReference type="AlphaFoldDB" id="A0AAU9N1H8"/>
<comment type="caution">
    <text evidence="2">The sequence shown here is derived from an EMBL/GenBank/DDBJ whole genome shotgun (WGS) entry which is preliminary data.</text>
</comment>
<evidence type="ECO:0000256" key="1">
    <source>
        <dbReference type="ARBA" id="ARBA00007708"/>
    </source>
</evidence>
<comment type="similarity">
    <text evidence="1">Belongs to the TOM1 family.</text>
</comment>
<protein>
    <recommendedName>
        <fullName evidence="4">VHS domain-containing protein</fullName>
    </recommendedName>
</protein>
<dbReference type="PANTHER" id="PTHR46646:SF5">
    <property type="entry name" value="TOM1-LIKE PROTEIN 2"/>
    <property type="match status" value="1"/>
</dbReference>
<dbReference type="GO" id="GO:0035091">
    <property type="term" value="F:phosphatidylinositol binding"/>
    <property type="evidence" value="ECO:0007669"/>
    <property type="project" value="InterPro"/>
</dbReference>
<organism evidence="2 3">
    <name type="scientific">Lactuca virosa</name>
    <dbReference type="NCBI Taxonomy" id="75947"/>
    <lineage>
        <taxon>Eukaryota</taxon>
        <taxon>Viridiplantae</taxon>
        <taxon>Streptophyta</taxon>
        <taxon>Embryophyta</taxon>
        <taxon>Tracheophyta</taxon>
        <taxon>Spermatophyta</taxon>
        <taxon>Magnoliopsida</taxon>
        <taxon>eudicotyledons</taxon>
        <taxon>Gunneridae</taxon>
        <taxon>Pentapetalae</taxon>
        <taxon>asterids</taxon>
        <taxon>campanulids</taxon>
        <taxon>Asterales</taxon>
        <taxon>Asteraceae</taxon>
        <taxon>Cichorioideae</taxon>
        <taxon>Cichorieae</taxon>
        <taxon>Lactucinae</taxon>
        <taxon>Lactuca</taxon>
    </lineage>
</organism>
<dbReference type="InterPro" id="IPR044836">
    <property type="entry name" value="TOL_plant"/>
</dbReference>
<gene>
    <name evidence="2" type="ORF">LVIROSA_LOCUS19601</name>
</gene>
<name>A0AAU9N1H8_9ASTR</name>